<dbReference type="SUPFAM" id="SSF47060">
    <property type="entry name" value="S15/NS1 RNA-binding domain"/>
    <property type="match status" value="1"/>
</dbReference>
<proteinExistence type="inferred from homology"/>
<dbReference type="GO" id="GO:0005840">
    <property type="term" value="C:ribosome"/>
    <property type="evidence" value="ECO:0007669"/>
    <property type="project" value="UniProtKB-KW"/>
</dbReference>
<accession>E1ZDQ4</accession>
<dbReference type="PANTHER" id="PTHR23321">
    <property type="entry name" value="RIBOSOMAL PROTEIN S15, BACTERIAL AND ORGANELLAR"/>
    <property type="match status" value="1"/>
</dbReference>
<feature type="non-terminal residue" evidence="6">
    <location>
        <position position="1"/>
    </location>
</feature>
<dbReference type="Proteomes" id="UP000008141">
    <property type="component" value="Unassembled WGS sequence"/>
</dbReference>
<dbReference type="EMBL" id="GL433843">
    <property type="protein sequence ID" value="EFN56063.1"/>
    <property type="molecule type" value="Genomic_DNA"/>
</dbReference>
<dbReference type="OMA" id="RINYLTE"/>
<comment type="similarity">
    <text evidence="1 4">Belongs to the universal ribosomal protein uS15 family.</text>
</comment>
<dbReference type="GO" id="GO:0003735">
    <property type="term" value="F:structural constituent of ribosome"/>
    <property type="evidence" value="ECO:0007669"/>
    <property type="project" value="InterPro"/>
</dbReference>
<organism evidence="7">
    <name type="scientific">Chlorella variabilis</name>
    <name type="common">Green alga</name>
    <dbReference type="NCBI Taxonomy" id="554065"/>
    <lineage>
        <taxon>Eukaryota</taxon>
        <taxon>Viridiplantae</taxon>
        <taxon>Chlorophyta</taxon>
        <taxon>core chlorophytes</taxon>
        <taxon>Trebouxiophyceae</taxon>
        <taxon>Chlorellales</taxon>
        <taxon>Chlorellaceae</taxon>
        <taxon>Chlorella clade</taxon>
        <taxon>Chlorella</taxon>
    </lineage>
</organism>
<evidence type="ECO:0000313" key="7">
    <source>
        <dbReference type="Proteomes" id="UP000008141"/>
    </source>
</evidence>
<dbReference type="CDD" id="cd00353">
    <property type="entry name" value="Ribosomal_S15p_S13e"/>
    <property type="match status" value="1"/>
</dbReference>
<dbReference type="HAMAP" id="MF_01343_B">
    <property type="entry name" value="Ribosomal_uS15_B"/>
    <property type="match status" value="1"/>
</dbReference>
<evidence type="ECO:0000256" key="5">
    <source>
        <dbReference type="RuleBase" id="RU003920"/>
    </source>
</evidence>
<dbReference type="RefSeq" id="XP_005848165.1">
    <property type="nucleotide sequence ID" value="XM_005848103.1"/>
</dbReference>
<dbReference type="SMART" id="SM01387">
    <property type="entry name" value="Ribosomal_S15"/>
    <property type="match status" value="1"/>
</dbReference>
<dbReference type="InterPro" id="IPR009068">
    <property type="entry name" value="uS15_NS1_RNA-bd_sf"/>
</dbReference>
<dbReference type="KEGG" id="cvr:CHLNCDRAFT_15570"/>
<dbReference type="AlphaFoldDB" id="E1ZDQ4"/>
<dbReference type="eggNOG" id="KOG2815">
    <property type="taxonomic scope" value="Eukaryota"/>
</dbReference>
<dbReference type="STRING" id="554065.E1ZDQ4"/>
<dbReference type="InterPro" id="IPR000589">
    <property type="entry name" value="Ribosomal_uS15"/>
</dbReference>
<dbReference type="Gene3D" id="1.10.287.10">
    <property type="entry name" value="S15/NS1, RNA-binding"/>
    <property type="match status" value="1"/>
</dbReference>
<dbReference type="Pfam" id="PF00312">
    <property type="entry name" value="Ribosomal_S15"/>
    <property type="match status" value="1"/>
</dbReference>
<dbReference type="PANTHER" id="PTHR23321:SF26">
    <property type="entry name" value="SMALL RIBOSOMAL SUBUNIT PROTEIN US15M"/>
    <property type="match status" value="1"/>
</dbReference>
<protein>
    <recommendedName>
        <fullName evidence="5">30S ribosomal protein S15</fullName>
    </recommendedName>
</protein>
<dbReference type="NCBIfam" id="TIGR00952">
    <property type="entry name" value="S15_bact"/>
    <property type="match status" value="1"/>
</dbReference>
<evidence type="ECO:0000256" key="2">
    <source>
        <dbReference type="ARBA" id="ARBA00022980"/>
    </source>
</evidence>
<dbReference type="InterPro" id="IPR005290">
    <property type="entry name" value="Ribosomal_uS15_bac-type"/>
</dbReference>
<gene>
    <name evidence="6" type="ORF">CHLNCDRAFT_15570</name>
</gene>
<dbReference type="FunCoup" id="E1ZDQ4">
    <property type="interactions" value="135"/>
</dbReference>
<evidence type="ECO:0000313" key="6">
    <source>
        <dbReference type="EMBL" id="EFN56063.1"/>
    </source>
</evidence>
<dbReference type="PROSITE" id="PS00362">
    <property type="entry name" value="RIBOSOMAL_S15"/>
    <property type="match status" value="1"/>
</dbReference>
<keyword evidence="2 4" id="KW-0689">Ribosomal protein</keyword>
<dbReference type="GO" id="GO:0005737">
    <property type="term" value="C:cytoplasm"/>
    <property type="evidence" value="ECO:0007669"/>
    <property type="project" value="UniProtKB-ARBA"/>
</dbReference>
<feature type="non-terminal residue" evidence="6">
    <location>
        <position position="71"/>
    </location>
</feature>
<keyword evidence="7" id="KW-1185">Reference proteome</keyword>
<dbReference type="OrthoDB" id="364880at2759"/>
<evidence type="ECO:0000256" key="4">
    <source>
        <dbReference type="RuleBase" id="RU003919"/>
    </source>
</evidence>
<dbReference type="GO" id="GO:1990904">
    <property type="term" value="C:ribonucleoprotein complex"/>
    <property type="evidence" value="ECO:0007669"/>
    <property type="project" value="UniProtKB-KW"/>
</dbReference>
<dbReference type="GeneID" id="17355362"/>
<dbReference type="InParanoid" id="E1ZDQ4"/>
<evidence type="ECO:0000256" key="3">
    <source>
        <dbReference type="ARBA" id="ARBA00023274"/>
    </source>
</evidence>
<dbReference type="GO" id="GO:0006412">
    <property type="term" value="P:translation"/>
    <property type="evidence" value="ECO:0007669"/>
    <property type="project" value="InterPro"/>
</dbReference>
<keyword evidence="3 4" id="KW-0687">Ribonucleoprotein</keyword>
<evidence type="ECO:0000256" key="1">
    <source>
        <dbReference type="ARBA" id="ARBA00008434"/>
    </source>
</evidence>
<reference evidence="6 7" key="1">
    <citation type="journal article" date="2010" name="Plant Cell">
        <title>The Chlorella variabilis NC64A genome reveals adaptation to photosymbiosis, coevolution with viruses, and cryptic sex.</title>
        <authorList>
            <person name="Blanc G."/>
            <person name="Duncan G."/>
            <person name="Agarkova I."/>
            <person name="Borodovsky M."/>
            <person name="Gurnon J."/>
            <person name="Kuo A."/>
            <person name="Lindquist E."/>
            <person name="Lucas S."/>
            <person name="Pangilinan J."/>
            <person name="Polle J."/>
            <person name="Salamov A."/>
            <person name="Terry A."/>
            <person name="Yamada T."/>
            <person name="Dunigan D.D."/>
            <person name="Grigoriev I.V."/>
            <person name="Claverie J.M."/>
            <person name="Van Etten J.L."/>
        </authorList>
    </citation>
    <scope>NUCLEOTIDE SEQUENCE [LARGE SCALE GENOMIC DNA]</scope>
    <source>
        <strain evidence="6 7">NC64A</strain>
    </source>
</reference>
<sequence>SGSAEVQIARLSARVLQLTEHLAEHKKDFSTRRGLLTVLSKRKQMLLYLQRTDRPKYEQLLAELNIRPLKN</sequence>
<name>E1ZDQ4_CHLVA</name>